<name>A0A1F7JD14_9BACT</name>
<comment type="caution">
    <text evidence="2">The sequence shown here is derived from an EMBL/GenBank/DDBJ whole genome shotgun (WGS) entry which is preliminary data.</text>
</comment>
<evidence type="ECO:0000256" key="1">
    <source>
        <dbReference type="SAM" id="Phobius"/>
    </source>
</evidence>
<dbReference type="EMBL" id="MGAV01000018">
    <property type="protein sequence ID" value="OGK53495.1"/>
    <property type="molecule type" value="Genomic_DNA"/>
</dbReference>
<protein>
    <submittedName>
        <fullName evidence="2">Uncharacterized protein</fullName>
    </submittedName>
</protein>
<accession>A0A1F7JD14</accession>
<keyword evidence="1" id="KW-0472">Membrane</keyword>
<evidence type="ECO:0000313" key="2">
    <source>
        <dbReference type="EMBL" id="OGK53495.1"/>
    </source>
</evidence>
<reference evidence="2 3" key="1">
    <citation type="journal article" date="2016" name="Nat. Commun.">
        <title>Thousands of microbial genomes shed light on interconnected biogeochemical processes in an aquifer system.</title>
        <authorList>
            <person name="Anantharaman K."/>
            <person name="Brown C.T."/>
            <person name="Hug L.A."/>
            <person name="Sharon I."/>
            <person name="Castelle C.J."/>
            <person name="Probst A.J."/>
            <person name="Thomas B.C."/>
            <person name="Singh A."/>
            <person name="Wilkins M.J."/>
            <person name="Karaoz U."/>
            <person name="Brodie E.L."/>
            <person name="Williams K.H."/>
            <person name="Hubbard S.S."/>
            <person name="Banfield J.F."/>
        </authorList>
    </citation>
    <scope>NUCLEOTIDE SEQUENCE [LARGE SCALE GENOMIC DNA]</scope>
</reference>
<dbReference type="AlphaFoldDB" id="A0A1F7JD14"/>
<keyword evidence="1" id="KW-1133">Transmembrane helix</keyword>
<proteinExistence type="predicted"/>
<sequence>MKTNFLIGLLTASVLISFVVIRNYINKPANLVPKAQSTQQCTDIARSNGYACKVKCEQERGRFVEWCTANIISPGCIRDEIEIWKMDTNDPEYHARCCKPLYPSPSISLTPPITVPITPKITDYFGPTITEVPTPTITSVVTPTSTPILTPTLTPSLTLTPTLTLIPTVTKTQDLTPTLTPPIPTNVCIVPKPRIVINCPPPCEPISTR</sequence>
<dbReference type="Proteomes" id="UP000177418">
    <property type="component" value="Unassembled WGS sequence"/>
</dbReference>
<keyword evidence="1" id="KW-0812">Transmembrane</keyword>
<feature type="transmembrane region" description="Helical" evidence="1">
    <location>
        <begin position="6"/>
        <end position="25"/>
    </location>
</feature>
<evidence type="ECO:0000313" key="3">
    <source>
        <dbReference type="Proteomes" id="UP000177418"/>
    </source>
</evidence>
<gene>
    <name evidence="2" type="ORF">A3H78_04700</name>
</gene>
<organism evidence="2 3">
    <name type="scientific">Candidatus Roizmanbacteria bacterium RIFCSPLOWO2_02_FULL_36_11</name>
    <dbReference type="NCBI Taxonomy" id="1802071"/>
    <lineage>
        <taxon>Bacteria</taxon>
        <taxon>Candidatus Roizmaniibacteriota</taxon>
    </lineage>
</organism>